<comment type="caution">
    <text evidence="3">The sequence shown here is derived from an EMBL/GenBank/DDBJ whole genome shotgun (WGS) entry which is preliminary data.</text>
</comment>
<keyword evidence="4" id="KW-1185">Reference proteome</keyword>
<evidence type="ECO:0000313" key="3">
    <source>
        <dbReference type="EMBL" id="MBU7600051.1"/>
    </source>
</evidence>
<dbReference type="PANTHER" id="PTHR20935">
    <property type="entry name" value="PHOSPHOGLYCERATE MUTASE-RELATED"/>
    <property type="match status" value="1"/>
</dbReference>
<name>A0A949N9X8_9ACTN</name>
<dbReference type="CDD" id="cd07067">
    <property type="entry name" value="HP_PGM_like"/>
    <property type="match status" value="1"/>
</dbReference>
<dbReference type="SUPFAM" id="SSF53254">
    <property type="entry name" value="Phosphoglycerate mutase-like"/>
    <property type="match status" value="1"/>
</dbReference>
<dbReference type="AlphaFoldDB" id="A0A949N9X8"/>
<protein>
    <submittedName>
        <fullName evidence="3">Histidine phosphatase family protein</fullName>
    </submittedName>
</protein>
<keyword evidence="1" id="KW-0378">Hydrolase</keyword>
<accession>A0A949N9X8</accession>
<dbReference type="GO" id="GO:0016787">
    <property type="term" value="F:hydrolase activity"/>
    <property type="evidence" value="ECO:0007669"/>
    <property type="project" value="UniProtKB-KW"/>
</dbReference>
<evidence type="ECO:0000256" key="1">
    <source>
        <dbReference type="ARBA" id="ARBA00022801"/>
    </source>
</evidence>
<dbReference type="SMART" id="SM00855">
    <property type="entry name" value="PGAM"/>
    <property type="match status" value="1"/>
</dbReference>
<dbReference type="EMBL" id="JAELVF020000002">
    <property type="protein sequence ID" value="MBU7600051.1"/>
    <property type="molecule type" value="Genomic_DNA"/>
</dbReference>
<evidence type="ECO:0000313" key="4">
    <source>
        <dbReference type="Proteomes" id="UP000694501"/>
    </source>
</evidence>
<organism evidence="3 4">
    <name type="scientific">Streptomyces tardus</name>
    <dbReference type="NCBI Taxonomy" id="2780544"/>
    <lineage>
        <taxon>Bacteria</taxon>
        <taxon>Bacillati</taxon>
        <taxon>Actinomycetota</taxon>
        <taxon>Actinomycetes</taxon>
        <taxon>Kitasatosporales</taxon>
        <taxon>Streptomycetaceae</taxon>
        <taxon>Streptomyces</taxon>
    </lineage>
</organism>
<evidence type="ECO:0000256" key="2">
    <source>
        <dbReference type="SAM" id="MobiDB-lite"/>
    </source>
</evidence>
<dbReference type="RefSeq" id="WP_211041311.1">
    <property type="nucleotide sequence ID" value="NZ_JAELVF020000002.1"/>
</dbReference>
<gene>
    <name evidence="3" type="ORF">JGS22_021050</name>
</gene>
<dbReference type="Pfam" id="PF00300">
    <property type="entry name" value="His_Phos_1"/>
    <property type="match status" value="1"/>
</dbReference>
<dbReference type="Proteomes" id="UP000694501">
    <property type="component" value="Unassembled WGS sequence"/>
</dbReference>
<sequence>MPVIHLVRHGQASFGAQDYDALSDTGRAQAAVVGRELARRTPRDPLLVCGTLRRQRETAELLAGAGGFESALRTDARWNEYDHLRLLDRHGPAATEGPGSSADSEGAARERAHSAAPSSSREVQQMLDAALLRWIETDVPAADEDGWPRFSERAGEALTDLAAALAASPAPGSAPGRATAARDAVVVTSGGVLAALCGRLLSLPATAVVAVNRVMLNAAVTTVLLGRSGATLLALNDHAHLSGEQQALRTYR</sequence>
<feature type="region of interest" description="Disordered" evidence="2">
    <location>
        <begin position="90"/>
        <end position="123"/>
    </location>
</feature>
<dbReference type="PANTHER" id="PTHR20935:SF0">
    <property type="entry name" value="SERINE_THREONINE-PROTEIN PHOSPHATASE PGAM5, MITOCHONDRIAL"/>
    <property type="match status" value="1"/>
</dbReference>
<dbReference type="InterPro" id="IPR013078">
    <property type="entry name" value="His_Pase_superF_clade-1"/>
</dbReference>
<reference evidence="3" key="1">
    <citation type="submission" date="2021-06" db="EMBL/GenBank/DDBJ databases">
        <title>Sequencing of actinobacteria type strains.</title>
        <authorList>
            <person name="Nguyen G.-S."/>
            <person name="Wentzel A."/>
        </authorList>
    </citation>
    <scope>NUCLEOTIDE SEQUENCE</scope>
    <source>
        <strain evidence="3">P38-E01</strain>
    </source>
</reference>
<proteinExistence type="predicted"/>
<dbReference type="Gene3D" id="3.40.50.1240">
    <property type="entry name" value="Phosphoglycerate mutase-like"/>
    <property type="match status" value="1"/>
</dbReference>
<dbReference type="InterPro" id="IPR029033">
    <property type="entry name" value="His_PPase_superfam"/>
</dbReference>
<dbReference type="InterPro" id="IPR051021">
    <property type="entry name" value="Mito_Ser/Thr_phosphatase"/>
</dbReference>